<proteinExistence type="predicted"/>
<keyword evidence="1" id="KW-0812">Transmembrane</keyword>
<evidence type="ECO:0000313" key="3">
    <source>
        <dbReference type="Proteomes" id="UP000777935"/>
    </source>
</evidence>
<reference evidence="2 3" key="1">
    <citation type="submission" date="2020-06" db="EMBL/GenBank/DDBJ databases">
        <title>Sulfitobacter algicola sp. nov., isolated from green algae.</title>
        <authorList>
            <person name="Wang C."/>
        </authorList>
    </citation>
    <scope>NUCLEOTIDE SEQUENCE [LARGE SCALE GENOMIC DNA]</scope>
    <source>
        <strain evidence="2 3">1151</strain>
    </source>
</reference>
<feature type="transmembrane region" description="Helical" evidence="1">
    <location>
        <begin position="144"/>
        <end position="168"/>
    </location>
</feature>
<accession>A0ABX2IXX2</accession>
<dbReference type="Proteomes" id="UP000777935">
    <property type="component" value="Unassembled WGS sequence"/>
</dbReference>
<keyword evidence="1" id="KW-1133">Transmembrane helix</keyword>
<keyword evidence="3" id="KW-1185">Reference proteome</keyword>
<evidence type="ECO:0000256" key="1">
    <source>
        <dbReference type="SAM" id="Phobius"/>
    </source>
</evidence>
<evidence type="ECO:0000313" key="2">
    <source>
        <dbReference type="EMBL" id="NSX55028.1"/>
    </source>
</evidence>
<feature type="transmembrane region" description="Helical" evidence="1">
    <location>
        <begin position="59"/>
        <end position="77"/>
    </location>
</feature>
<comment type="caution">
    <text evidence="2">The sequence shown here is derived from an EMBL/GenBank/DDBJ whole genome shotgun (WGS) entry which is preliminary data.</text>
</comment>
<organism evidence="2 3">
    <name type="scientific">Parasulfitobacter algicola</name>
    <dbReference type="NCBI Taxonomy" id="2614809"/>
    <lineage>
        <taxon>Bacteria</taxon>
        <taxon>Pseudomonadati</taxon>
        <taxon>Pseudomonadota</taxon>
        <taxon>Alphaproteobacteria</taxon>
        <taxon>Rhodobacterales</taxon>
        <taxon>Roseobacteraceae</taxon>
        <taxon>Parasulfitobacter</taxon>
    </lineage>
</organism>
<keyword evidence="1" id="KW-0472">Membrane</keyword>
<feature type="transmembrane region" description="Helical" evidence="1">
    <location>
        <begin position="83"/>
        <end position="104"/>
    </location>
</feature>
<dbReference type="RefSeq" id="WP_174137628.1">
    <property type="nucleotide sequence ID" value="NZ_JABUFE010000004.1"/>
</dbReference>
<sequence length="172" mass="18765">MIAKFSLPAMVRLMDRTLLPSAQSMTVGPVCINAEASVGIGDMDVGEARTIMAEIDAKSSALLAVLAIILAASAFIFSLSQTWVALLLMFAQVTTISISILYLLRCLIYEPAPQLRHVFEMEAVTHDHALQIEAIKQVHYFNRVIMQTVLTSVLFFTMSMLVGVDAMISGAE</sequence>
<name>A0ABX2IXX2_9RHOB</name>
<gene>
    <name evidence="2" type="ORF">HRQ87_09470</name>
</gene>
<dbReference type="EMBL" id="JABUFE010000004">
    <property type="protein sequence ID" value="NSX55028.1"/>
    <property type="molecule type" value="Genomic_DNA"/>
</dbReference>
<protein>
    <submittedName>
        <fullName evidence="2">Uncharacterized protein</fullName>
    </submittedName>
</protein>